<keyword evidence="4" id="KW-1185">Reference proteome</keyword>
<evidence type="ECO:0000313" key="4">
    <source>
        <dbReference type="Proteomes" id="UP000297475"/>
    </source>
</evidence>
<dbReference type="PANTHER" id="PTHR30327">
    <property type="entry name" value="UNCHARACTERIZED PROTEIN YQGE"/>
    <property type="match status" value="1"/>
</dbReference>
<dbReference type="PANTHER" id="PTHR30327:SF1">
    <property type="entry name" value="UPF0301 PROTEIN YQGE"/>
    <property type="match status" value="1"/>
</dbReference>
<evidence type="ECO:0000256" key="2">
    <source>
        <dbReference type="HAMAP-Rule" id="MF_00758"/>
    </source>
</evidence>
<comment type="similarity">
    <text evidence="1 2">Belongs to the UPF0301 (AlgH) family.</text>
</comment>
<dbReference type="HAMAP" id="MF_00758">
    <property type="entry name" value="UPF0301"/>
    <property type="match status" value="1"/>
</dbReference>
<name>A0A4Z0W5Z5_9GAMM</name>
<protein>
    <recommendedName>
        <fullName evidence="2">UPF0301 protein E4656_15760</fullName>
    </recommendedName>
</protein>
<dbReference type="SUPFAM" id="SSF143456">
    <property type="entry name" value="VC0467-like"/>
    <property type="match status" value="1"/>
</dbReference>
<dbReference type="AlphaFoldDB" id="A0A4Z0W5Z5"/>
<accession>A0A4Z0W5Z5</accession>
<dbReference type="Pfam" id="PF02622">
    <property type="entry name" value="DUF179"/>
    <property type="match status" value="1"/>
</dbReference>
<organism evidence="3 4">
    <name type="scientific">Natronospirillum operosum</name>
    <dbReference type="NCBI Taxonomy" id="2759953"/>
    <lineage>
        <taxon>Bacteria</taxon>
        <taxon>Pseudomonadati</taxon>
        <taxon>Pseudomonadota</taxon>
        <taxon>Gammaproteobacteria</taxon>
        <taxon>Oceanospirillales</taxon>
        <taxon>Natronospirillaceae</taxon>
        <taxon>Natronospirillum</taxon>
    </lineage>
</organism>
<gene>
    <name evidence="3" type="ORF">E4656_15760</name>
</gene>
<comment type="caution">
    <text evidence="3">The sequence shown here is derived from an EMBL/GenBank/DDBJ whole genome shotgun (WGS) entry which is preliminary data.</text>
</comment>
<dbReference type="Gene3D" id="3.40.1740.10">
    <property type="entry name" value="VC0467-like"/>
    <property type="match status" value="1"/>
</dbReference>
<dbReference type="OrthoDB" id="9807486at2"/>
<dbReference type="EMBL" id="SRMF01000008">
    <property type="protein sequence ID" value="TGG91484.1"/>
    <property type="molecule type" value="Genomic_DNA"/>
</dbReference>
<sequence length="182" mass="19257">MSQSLSHHLLVAMPLLQDAFFARAVVYIVQHDDDGAMGIIVNKPVAMTQAELFGNLGIPAESSATAPPLVFGGPVMRERGFVLHGDQQEWESSVSNDHWSVTTSKDVLQAVAGGTGPARYQICLGYAGWGAGQLEQELASNAWLTVPARAGLVFDCAPYERYDAALSELGIDPAMLAGGGQA</sequence>
<dbReference type="GO" id="GO:0005829">
    <property type="term" value="C:cytosol"/>
    <property type="evidence" value="ECO:0007669"/>
    <property type="project" value="TreeGrafter"/>
</dbReference>
<evidence type="ECO:0000256" key="1">
    <source>
        <dbReference type="ARBA" id="ARBA00009600"/>
    </source>
</evidence>
<dbReference type="RefSeq" id="WP_135484268.1">
    <property type="nucleotide sequence ID" value="NZ_SRMF01000008.1"/>
</dbReference>
<evidence type="ECO:0000313" key="3">
    <source>
        <dbReference type="EMBL" id="TGG91484.1"/>
    </source>
</evidence>
<dbReference type="InterPro" id="IPR003774">
    <property type="entry name" value="AlgH-like"/>
</dbReference>
<reference evidence="3 4" key="1">
    <citation type="submission" date="2019-04" db="EMBL/GenBank/DDBJ databases">
        <title>Natronospirillum operosus gen. nov., sp. nov., a haloalkaliphilic satellite isolated from decaying biomass of laboratory culture of cyanobacterium Geitlerinema sp. and proposal of Natronospirillaceae fam. nov. and Saccharospirillaceae fam. nov.</title>
        <authorList>
            <person name="Kevbrin V."/>
            <person name="Boltyanskaya Y."/>
            <person name="Koziaeva V."/>
            <person name="Grouzdev D.S."/>
            <person name="Park M."/>
            <person name="Cho J."/>
        </authorList>
    </citation>
    <scope>NUCLEOTIDE SEQUENCE [LARGE SCALE GENOMIC DNA]</scope>
    <source>
        <strain evidence="3 4">G-116</strain>
    </source>
</reference>
<dbReference type="Proteomes" id="UP000297475">
    <property type="component" value="Unassembled WGS sequence"/>
</dbReference>
<proteinExistence type="inferred from homology"/>